<proteinExistence type="predicted"/>
<dbReference type="Pfam" id="PF02486">
    <property type="entry name" value="Rep_trans"/>
    <property type="match status" value="1"/>
</dbReference>
<comment type="caution">
    <text evidence="2">The sequence shown here is derived from an EMBL/GenBank/DDBJ whole genome shotgun (WGS) entry which is preliminary data.</text>
</comment>
<evidence type="ECO:0000313" key="3">
    <source>
        <dbReference type="Proteomes" id="UP000305874"/>
    </source>
</evidence>
<gene>
    <name evidence="2" type="ORF">CWC05_02585</name>
</gene>
<dbReference type="Proteomes" id="UP000305874">
    <property type="component" value="Unassembled WGS sequence"/>
</dbReference>
<evidence type="ECO:0000259" key="1">
    <source>
        <dbReference type="Pfam" id="PF02486"/>
    </source>
</evidence>
<dbReference type="AlphaFoldDB" id="A0A5S3Z8Y7"/>
<protein>
    <recommendedName>
        <fullName evidence="1">Replication initiation protein-like C-terminal domain-containing protein</fullName>
    </recommendedName>
</protein>
<sequence>MNSILSTLTTAIGKNCSTRGRSMLKRQITKVDYLTIVMCPDEMARAKMEAKLLWGNGDYKTYKEAYNAVLCADVLECAGNAMQPADDLEFEQDFLLFAEQSHHADLQFARKVQQLDKAEDRNSYLKTVVRHTKKYKALTRLIENDLNTFMSLLNTEVATKADRYSPDLEPWSYKENPGGLFTYEKSATLFRHGVSSGQIAWGANNGGCMISFGGVGCAGIDIPKLHSMLKKMPNIKITRLDIAYDDYEGKRTVEDYHRYMLEGGFCKKNQPPKFSYIQTGELQMLTQEQQDAWRKKHGWQKRYDAVANGGNTLYVGSRKNGKLFRAYEKGKQMESTTQQNWVRAELELRAIDRVIPLDALLNTDAIFANSYPCLAFLSDEKFDIPLNPRALEGRLHHERLSVYHAKSYGKHANFMRHILQLDDSQIVDLLTAGLEPWEIPESINMALVQPPNSNPMEQIQ</sequence>
<accession>A0A5S3Z8Y7</accession>
<dbReference type="InterPro" id="IPR003491">
    <property type="entry name" value="REP-like_C"/>
</dbReference>
<evidence type="ECO:0000313" key="2">
    <source>
        <dbReference type="EMBL" id="TMP88340.1"/>
    </source>
</evidence>
<name>A0A5S3Z8Y7_9GAMM</name>
<feature type="domain" description="Replication initiation protein-like C-terminal" evidence="1">
    <location>
        <begin position="236"/>
        <end position="364"/>
    </location>
</feature>
<reference evidence="3" key="2">
    <citation type="submission" date="2019-06" db="EMBL/GenBank/DDBJ databases">
        <title>Co-occurence of chitin degradation, pigmentation and bioactivity in marine Pseudoalteromonas.</title>
        <authorList>
            <person name="Sonnenschein E.C."/>
            <person name="Bech P.K."/>
        </authorList>
    </citation>
    <scope>NUCLEOTIDE SEQUENCE [LARGE SCALE GENOMIC DNA]</scope>
    <source>
        <strain evidence="3">S2897</strain>
    </source>
</reference>
<organism evidence="2 3">
    <name type="scientific">Pseudoalteromonas ruthenica</name>
    <dbReference type="NCBI Taxonomy" id="151081"/>
    <lineage>
        <taxon>Bacteria</taxon>
        <taxon>Pseudomonadati</taxon>
        <taxon>Pseudomonadota</taxon>
        <taxon>Gammaproteobacteria</taxon>
        <taxon>Alteromonadales</taxon>
        <taxon>Pseudoalteromonadaceae</taxon>
        <taxon>Pseudoalteromonas</taxon>
    </lineage>
</organism>
<dbReference type="EMBL" id="PNCG01000002">
    <property type="protein sequence ID" value="TMP88340.1"/>
    <property type="molecule type" value="Genomic_DNA"/>
</dbReference>
<reference evidence="2 3" key="1">
    <citation type="submission" date="2017-12" db="EMBL/GenBank/DDBJ databases">
        <authorList>
            <person name="Paulsen S."/>
            <person name="Gram L.K."/>
        </authorList>
    </citation>
    <scope>NUCLEOTIDE SEQUENCE [LARGE SCALE GENOMIC DNA]</scope>
    <source>
        <strain evidence="2 3">S2897</strain>
    </source>
</reference>